<proteinExistence type="predicted"/>
<evidence type="ECO:0000313" key="1">
    <source>
        <dbReference type="EMBL" id="PPK78990.1"/>
    </source>
</evidence>
<dbReference type="Gene3D" id="3.30.530.20">
    <property type="match status" value="1"/>
</dbReference>
<dbReference type="Proteomes" id="UP000237749">
    <property type="component" value="Unassembled WGS sequence"/>
</dbReference>
<dbReference type="Pfam" id="PF10604">
    <property type="entry name" value="Polyketide_cyc2"/>
    <property type="match status" value="1"/>
</dbReference>
<evidence type="ECO:0008006" key="3">
    <source>
        <dbReference type="Google" id="ProtNLM"/>
    </source>
</evidence>
<dbReference type="OrthoDB" id="191189at2"/>
<dbReference type="SUPFAM" id="SSF55961">
    <property type="entry name" value="Bet v1-like"/>
    <property type="match status" value="1"/>
</dbReference>
<keyword evidence="2" id="KW-1185">Reference proteome</keyword>
<protein>
    <recommendedName>
        <fullName evidence="3">Polyketide cyclase/dehydrase/lipid transport protein</fullName>
    </recommendedName>
</protein>
<sequence length="144" mass="16485">MKEIRTEIRIHASASVVWNVLTDFRAFPDWNPFMVYLKGKPAVGERIEVKMVPPGSKGMVFKPTVLKFQRNKEFRWLGHTGFPGLFDGEHILELIENSDGTTTFIQREKFNGILLPMLKKSLDNGTKAGFEAMNKKLKQICETK</sequence>
<dbReference type="InterPro" id="IPR019587">
    <property type="entry name" value="Polyketide_cyclase/dehydratase"/>
</dbReference>
<reference evidence="1 2" key="1">
    <citation type="submission" date="2018-02" db="EMBL/GenBank/DDBJ databases">
        <title>Genomic Encyclopedia of Archaeal and Bacterial Type Strains, Phase II (KMG-II): from individual species to whole genera.</title>
        <authorList>
            <person name="Goeker M."/>
        </authorList>
    </citation>
    <scope>NUCLEOTIDE SEQUENCE [LARGE SCALE GENOMIC DNA]</scope>
    <source>
        <strain evidence="1 2">DSM 3808</strain>
    </source>
</reference>
<organism evidence="1 2">
    <name type="scientific">Lacrimispora xylanisolvens</name>
    <dbReference type="NCBI Taxonomy" id="384636"/>
    <lineage>
        <taxon>Bacteria</taxon>
        <taxon>Bacillati</taxon>
        <taxon>Bacillota</taxon>
        <taxon>Clostridia</taxon>
        <taxon>Lachnospirales</taxon>
        <taxon>Lachnospiraceae</taxon>
        <taxon>Lacrimispora</taxon>
    </lineage>
</organism>
<dbReference type="EMBL" id="PTJA01000012">
    <property type="protein sequence ID" value="PPK78990.1"/>
    <property type="molecule type" value="Genomic_DNA"/>
</dbReference>
<dbReference type="InterPro" id="IPR023393">
    <property type="entry name" value="START-like_dom_sf"/>
</dbReference>
<name>A0A2S6HND2_9FIRM</name>
<accession>A0A2S6HND2</accession>
<evidence type="ECO:0000313" key="2">
    <source>
        <dbReference type="Proteomes" id="UP000237749"/>
    </source>
</evidence>
<dbReference type="RefSeq" id="WP_104438681.1">
    <property type="nucleotide sequence ID" value="NZ_PTJA01000012.1"/>
</dbReference>
<dbReference type="PANTHER" id="PTHR36166">
    <property type="entry name" value="CHROMOSOME 9, WHOLE GENOME SHOTGUN SEQUENCE"/>
    <property type="match status" value="1"/>
</dbReference>
<gene>
    <name evidence="1" type="ORF">BXY41_112150</name>
</gene>
<dbReference type="AlphaFoldDB" id="A0A2S6HND2"/>
<dbReference type="CDD" id="cd07822">
    <property type="entry name" value="SRPBCC_4"/>
    <property type="match status" value="1"/>
</dbReference>
<comment type="caution">
    <text evidence="1">The sequence shown here is derived from an EMBL/GenBank/DDBJ whole genome shotgun (WGS) entry which is preliminary data.</text>
</comment>
<dbReference type="PANTHER" id="PTHR36166:SF1">
    <property type="entry name" value="SRPBCC DOMAIN-CONTAINING PROTEIN"/>
    <property type="match status" value="1"/>
</dbReference>